<dbReference type="Gene3D" id="3.60.40.10">
    <property type="entry name" value="PPM-type phosphatase domain"/>
    <property type="match status" value="1"/>
</dbReference>
<organism evidence="2 3">
    <name type="scientific">Podospora pseudopauciseta</name>
    <dbReference type="NCBI Taxonomy" id="2093780"/>
    <lineage>
        <taxon>Eukaryota</taxon>
        <taxon>Fungi</taxon>
        <taxon>Dikarya</taxon>
        <taxon>Ascomycota</taxon>
        <taxon>Pezizomycotina</taxon>
        <taxon>Sordariomycetes</taxon>
        <taxon>Sordariomycetidae</taxon>
        <taxon>Sordariales</taxon>
        <taxon>Podosporaceae</taxon>
        <taxon>Podospora</taxon>
    </lineage>
</organism>
<dbReference type="EMBL" id="JAFFHB010000001">
    <property type="protein sequence ID" value="KAK4673624.1"/>
    <property type="molecule type" value="Genomic_DNA"/>
</dbReference>
<keyword evidence="1" id="KW-0464">Manganese</keyword>
<comment type="catalytic activity">
    <reaction evidence="1">
        <text>O-phospho-L-seryl-[protein] + H2O = L-seryl-[protein] + phosphate</text>
        <dbReference type="Rhea" id="RHEA:20629"/>
        <dbReference type="Rhea" id="RHEA-COMP:9863"/>
        <dbReference type="Rhea" id="RHEA-COMP:11604"/>
        <dbReference type="ChEBI" id="CHEBI:15377"/>
        <dbReference type="ChEBI" id="CHEBI:29999"/>
        <dbReference type="ChEBI" id="CHEBI:43474"/>
        <dbReference type="ChEBI" id="CHEBI:83421"/>
        <dbReference type="EC" id="3.1.3.16"/>
    </reaction>
</comment>
<evidence type="ECO:0000313" key="3">
    <source>
        <dbReference type="Proteomes" id="UP001326199"/>
    </source>
</evidence>
<dbReference type="PANTHER" id="PTHR12320">
    <property type="entry name" value="PROTEIN PHOSPHATASE 2C"/>
    <property type="match status" value="1"/>
</dbReference>
<keyword evidence="1" id="KW-0479">Metal-binding</keyword>
<protein>
    <recommendedName>
        <fullName evidence="1">Protein phosphatase</fullName>
        <ecNumber evidence="1">3.1.3.16</ecNumber>
    </recommendedName>
</protein>
<keyword evidence="1" id="KW-0460">Magnesium</keyword>
<sequence>MVVRPSTREMVFKSKEQWHWFDCPRQLGTNSPDTPVNCAVVDEVPIREGDVVLAMSDGVIDNLWAHEIVEKVSESVERWERGEGREEGIVEGEDGRDMMGFVAEELKEAAKVIALDPFAESPFMEHAIEEGLASGGGKLDDISVVAAMCRKNKG</sequence>
<keyword evidence="1" id="KW-0378">Hydrolase</keyword>
<dbReference type="PANTHER" id="PTHR12320:SF24">
    <property type="entry name" value="PROTEIN PHOSPHATASE"/>
    <property type="match status" value="1"/>
</dbReference>
<dbReference type="GeneID" id="87928273"/>
<comment type="caution">
    <text evidence="2">The sequence shown here is derived from an EMBL/GenBank/DDBJ whole genome shotgun (WGS) entry which is preliminary data.</text>
</comment>
<keyword evidence="3" id="KW-1185">Reference proteome</keyword>
<keyword evidence="1" id="KW-0904">Protein phosphatase</keyword>
<comment type="cofactor">
    <cofactor evidence="1">
        <name>Mg(2+)</name>
        <dbReference type="ChEBI" id="CHEBI:18420"/>
    </cofactor>
</comment>
<accession>A0ABR0I0E2</accession>
<reference evidence="2 3" key="1">
    <citation type="journal article" date="2023" name="bioRxiv">
        <title>High-quality genome assemblies of four members of thePodospora anserinaspecies complex.</title>
        <authorList>
            <person name="Ament-Velasquez S.L."/>
            <person name="Vogan A.A."/>
            <person name="Wallerman O."/>
            <person name="Hartmann F."/>
            <person name="Gautier V."/>
            <person name="Silar P."/>
            <person name="Giraud T."/>
            <person name="Johannesson H."/>
        </authorList>
    </citation>
    <scope>NUCLEOTIDE SEQUENCE [LARGE SCALE GENOMIC DNA]</scope>
    <source>
        <strain evidence="2 3">CBS 411.78</strain>
    </source>
</reference>
<name>A0ABR0I0E2_9PEZI</name>
<comment type="cofactor">
    <cofactor evidence="1">
        <name>Mn(2+)</name>
        <dbReference type="ChEBI" id="CHEBI:29035"/>
    </cofactor>
</comment>
<dbReference type="RefSeq" id="XP_062770946.1">
    <property type="nucleotide sequence ID" value="XM_062907930.1"/>
</dbReference>
<proteinExistence type="inferred from homology"/>
<dbReference type="EC" id="3.1.3.16" evidence="1"/>
<evidence type="ECO:0000313" key="2">
    <source>
        <dbReference type="EMBL" id="KAK4673624.1"/>
    </source>
</evidence>
<dbReference type="Proteomes" id="UP001326199">
    <property type="component" value="Unassembled WGS sequence"/>
</dbReference>
<comment type="similarity">
    <text evidence="1">Belongs to the PP2C family.</text>
</comment>
<dbReference type="SUPFAM" id="SSF81606">
    <property type="entry name" value="PP2C-like"/>
    <property type="match status" value="1"/>
</dbReference>
<dbReference type="InterPro" id="IPR039123">
    <property type="entry name" value="PPTC7"/>
</dbReference>
<gene>
    <name evidence="2" type="ORF">QC763_113480</name>
</gene>
<comment type="catalytic activity">
    <reaction evidence="1">
        <text>O-phospho-L-threonyl-[protein] + H2O = L-threonyl-[protein] + phosphate</text>
        <dbReference type="Rhea" id="RHEA:47004"/>
        <dbReference type="Rhea" id="RHEA-COMP:11060"/>
        <dbReference type="Rhea" id="RHEA-COMP:11605"/>
        <dbReference type="ChEBI" id="CHEBI:15377"/>
        <dbReference type="ChEBI" id="CHEBI:30013"/>
        <dbReference type="ChEBI" id="CHEBI:43474"/>
        <dbReference type="ChEBI" id="CHEBI:61977"/>
        <dbReference type="EC" id="3.1.3.16"/>
    </reaction>
</comment>
<dbReference type="InterPro" id="IPR036457">
    <property type="entry name" value="PPM-type-like_dom_sf"/>
</dbReference>
<evidence type="ECO:0000256" key="1">
    <source>
        <dbReference type="RuleBase" id="RU366020"/>
    </source>
</evidence>